<keyword evidence="3" id="KW-0633">Potassium transport</keyword>
<name>A0A2R5GR38_9STRA</name>
<reference evidence="14 15" key="1">
    <citation type="submission" date="2017-12" db="EMBL/GenBank/DDBJ databases">
        <title>Sequencing, de novo assembly and annotation of complete genome of a new Thraustochytrid species, strain FCC1311.</title>
        <authorList>
            <person name="Sedici K."/>
            <person name="Godart F."/>
            <person name="Aiese Cigliano R."/>
            <person name="Sanseverino W."/>
            <person name="Barakat M."/>
            <person name="Ortet P."/>
            <person name="Marechal E."/>
            <person name="Cagnac O."/>
            <person name="Amato A."/>
        </authorList>
    </citation>
    <scope>NUCLEOTIDE SEQUENCE [LARGE SCALE GENOMIC DNA]</scope>
</reference>
<dbReference type="GO" id="GO:0005886">
    <property type="term" value="C:plasma membrane"/>
    <property type="evidence" value="ECO:0007669"/>
    <property type="project" value="TreeGrafter"/>
</dbReference>
<dbReference type="Gene3D" id="1.10.287.630">
    <property type="entry name" value="Helix hairpin bin"/>
    <property type="match status" value="1"/>
</dbReference>
<dbReference type="PANTHER" id="PTHR10217:SF435">
    <property type="entry name" value="POTASSIUM VOLTAGE-GATED CHANNEL PROTEIN EAG"/>
    <property type="match status" value="1"/>
</dbReference>
<keyword evidence="7" id="KW-0630">Potassium</keyword>
<feature type="transmembrane region" description="Helical" evidence="12">
    <location>
        <begin position="91"/>
        <end position="116"/>
    </location>
</feature>
<evidence type="ECO:0000256" key="9">
    <source>
        <dbReference type="ARBA" id="ARBA00023065"/>
    </source>
</evidence>
<evidence type="ECO:0000313" key="14">
    <source>
        <dbReference type="EMBL" id="GBG32779.1"/>
    </source>
</evidence>
<dbReference type="InterPro" id="IPR000595">
    <property type="entry name" value="cNMP-bd_dom"/>
</dbReference>
<dbReference type="Pfam" id="PF00520">
    <property type="entry name" value="Ion_trans"/>
    <property type="match status" value="1"/>
</dbReference>
<feature type="transmembrane region" description="Helical" evidence="12">
    <location>
        <begin position="259"/>
        <end position="277"/>
    </location>
</feature>
<evidence type="ECO:0000313" key="15">
    <source>
        <dbReference type="Proteomes" id="UP000241890"/>
    </source>
</evidence>
<dbReference type="InterPro" id="IPR003938">
    <property type="entry name" value="K_chnl_volt-dep_EAG/ELK/ERG"/>
</dbReference>
<comment type="subcellular location">
    <subcellularLocation>
        <location evidence="1">Membrane</location>
        <topology evidence="1">Multi-pass membrane protein</topology>
    </subcellularLocation>
</comment>
<dbReference type="AlphaFoldDB" id="A0A2R5GR38"/>
<dbReference type="GO" id="GO:0042391">
    <property type="term" value="P:regulation of membrane potential"/>
    <property type="evidence" value="ECO:0007669"/>
    <property type="project" value="TreeGrafter"/>
</dbReference>
<feature type="domain" description="Cyclic nucleotide-binding" evidence="13">
    <location>
        <begin position="407"/>
        <end position="516"/>
    </location>
</feature>
<evidence type="ECO:0000256" key="11">
    <source>
        <dbReference type="ARBA" id="ARBA00023303"/>
    </source>
</evidence>
<keyword evidence="5" id="KW-0631">Potassium channel</keyword>
<sequence length="555" mass="63726">MTDYGVDEEAKALRRTRVETYRLSTRINEELDKRMSGFEYDSQKWEKGFCLVNPYSSYMQVWDIFLILGLIYAAVVTPVDAAFLEPLVYNALFFFNLIVDLIFFTDIIITFNLPYLNPATGLWVRKHSAIARNYLRSWFIIDFVSVVPFDWIITAIAGDDIDSHSLRALRLLKLLKIARILRGSRIWKRWRDRVGINLTRLHLALYFTAVVLIAHWIACFLGIIPYLEGSTLSDSENWLGNYLDSNLGLDPEEVPPGEIYLISWYWATTILTTIGFGDITPRTNLERAIVSFLMLLGSALQAFLVGVICTLIAELNEMATENRITLNNLNEFMTSYDFPNELKVRLRKYFNYLHSVRDSARYQSLIHRMSPHLQDEVNLRVNASWIREIRFVQVAPDHELAGFVSALSANLRIEVYAPFERVISVGDHINKLYIVSKGLIVLHLESDLLDRNAAEVTHGRLHLRLSLTEALREELVRGQSFGHELIYSGIHAIYNVSTLQFTELHVLTRAQLDSVLERFPDTSAAVDQLVERNRAVVSDAAHESHRVSQQRNNSV</sequence>
<evidence type="ECO:0000256" key="10">
    <source>
        <dbReference type="ARBA" id="ARBA00023136"/>
    </source>
</evidence>
<comment type="caution">
    <text evidence="14">The sequence shown here is derived from an EMBL/GenBank/DDBJ whole genome shotgun (WGS) entry which is preliminary data.</text>
</comment>
<dbReference type="Proteomes" id="UP000241890">
    <property type="component" value="Unassembled WGS sequence"/>
</dbReference>
<evidence type="ECO:0000256" key="1">
    <source>
        <dbReference type="ARBA" id="ARBA00004141"/>
    </source>
</evidence>
<evidence type="ECO:0000256" key="6">
    <source>
        <dbReference type="ARBA" id="ARBA00022882"/>
    </source>
</evidence>
<keyword evidence="8 12" id="KW-1133">Transmembrane helix</keyword>
<dbReference type="Gene3D" id="1.10.287.70">
    <property type="match status" value="1"/>
</dbReference>
<keyword evidence="6" id="KW-0851">Voltage-gated channel</keyword>
<gene>
    <name evidence="14" type="ORF">FCC1311_090042</name>
</gene>
<dbReference type="EMBL" id="BEYU01000129">
    <property type="protein sequence ID" value="GBG32779.1"/>
    <property type="molecule type" value="Genomic_DNA"/>
</dbReference>
<keyword evidence="10 12" id="KW-0472">Membrane</keyword>
<dbReference type="PRINTS" id="PR01463">
    <property type="entry name" value="EAGCHANLFMLY"/>
</dbReference>
<evidence type="ECO:0000256" key="5">
    <source>
        <dbReference type="ARBA" id="ARBA00022826"/>
    </source>
</evidence>
<dbReference type="Gene3D" id="2.60.120.10">
    <property type="entry name" value="Jelly Rolls"/>
    <property type="match status" value="1"/>
</dbReference>
<keyword evidence="4 12" id="KW-0812">Transmembrane</keyword>
<dbReference type="PROSITE" id="PS50042">
    <property type="entry name" value="CNMP_BINDING_3"/>
    <property type="match status" value="1"/>
</dbReference>
<keyword evidence="11" id="KW-0407">Ion channel</keyword>
<dbReference type="InterPro" id="IPR018490">
    <property type="entry name" value="cNMP-bd_dom_sf"/>
</dbReference>
<dbReference type="InParanoid" id="A0A2R5GR38"/>
<evidence type="ECO:0000256" key="2">
    <source>
        <dbReference type="ARBA" id="ARBA00022448"/>
    </source>
</evidence>
<proteinExistence type="predicted"/>
<organism evidence="14 15">
    <name type="scientific">Hondaea fermentalgiana</name>
    <dbReference type="NCBI Taxonomy" id="2315210"/>
    <lineage>
        <taxon>Eukaryota</taxon>
        <taxon>Sar</taxon>
        <taxon>Stramenopiles</taxon>
        <taxon>Bigyra</taxon>
        <taxon>Labyrinthulomycetes</taxon>
        <taxon>Thraustochytrida</taxon>
        <taxon>Thraustochytriidae</taxon>
        <taxon>Hondaea</taxon>
    </lineage>
</organism>
<evidence type="ECO:0000256" key="3">
    <source>
        <dbReference type="ARBA" id="ARBA00022538"/>
    </source>
</evidence>
<dbReference type="CDD" id="cd00038">
    <property type="entry name" value="CAP_ED"/>
    <property type="match status" value="1"/>
</dbReference>
<keyword evidence="9" id="KW-0406">Ion transport</keyword>
<accession>A0A2R5GR38</accession>
<keyword evidence="15" id="KW-1185">Reference proteome</keyword>
<dbReference type="GO" id="GO:0034702">
    <property type="term" value="C:monoatomic ion channel complex"/>
    <property type="evidence" value="ECO:0007669"/>
    <property type="project" value="UniProtKB-KW"/>
</dbReference>
<evidence type="ECO:0000256" key="8">
    <source>
        <dbReference type="ARBA" id="ARBA00022989"/>
    </source>
</evidence>
<evidence type="ECO:0000256" key="4">
    <source>
        <dbReference type="ARBA" id="ARBA00022692"/>
    </source>
</evidence>
<evidence type="ECO:0000256" key="12">
    <source>
        <dbReference type="SAM" id="Phobius"/>
    </source>
</evidence>
<dbReference type="SUPFAM" id="SSF81324">
    <property type="entry name" value="Voltage-gated potassium channels"/>
    <property type="match status" value="1"/>
</dbReference>
<dbReference type="GO" id="GO:0005249">
    <property type="term" value="F:voltage-gated potassium channel activity"/>
    <property type="evidence" value="ECO:0007669"/>
    <property type="project" value="InterPro"/>
</dbReference>
<dbReference type="InterPro" id="IPR005821">
    <property type="entry name" value="Ion_trans_dom"/>
</dbReference>
<dbReference type="SUPFAM" id="SSF51206">
    <property type="entry name" value="cAMP-binding domain-like"/>
    <property type="match status" value="1"/>
</dbReference>
<feature type="transmembrane region" description="Helical" evidence="12">
    <location>
        <begin position="289"/>
        <end position="313"/>
    </location>
</feature>
<dbReference type="InterPro" id="IPR014710">
    <property type="entry name" value="RmlC-like_jellyroll"/>
</dbReference>
<keyword evidence="2" id="KW-0813">Transport</keyword>
<protein>
    <submittedName>
        <fullName evidence="14">Potassium voltage-gated channel subfamily H member 6</fullName>
    </submittedName>
</protein>
<feature type="transmembrane region" description="Helical" evidence="12">
    <location>
        <begin position="203"/>
        <end position="227"/>
    </location>
</feature>
<evidence type="ECO:0000259" key="13">
    <source>
        <dbReference type="PROSITE" id="PS50042"/>
    </source>
</evidence>
<dbReference type="InterPro" id="IPR050818">
    <property type="entry name" value="KCNH_animal-type"/>
</dbReference>
<dbReference type="PANTHER" id="PTHR10217">
    <property type="entry name" value="VOLTAGE AND LIGAND GATED POTASSIUM CHANNEL"/>
    <property type="match status" value="1"/>
</dbReference>
<dbReference type="OrthoDB" id="63572at2759"/>
<feature type="transmembrane region" description="Helical" evidence="12">
    <location>
        <begin position="61"/>
        <end position="79"/>
    </location>
</feature>
<evidence type="ECO:0000256" key="7">
    <source>
        <dbReference type="ARBA" id="ARBA00022958"/>
    </source>
</evidence>